<feature type="compositionally biased region" description="Basic and acidic residues" evidence="2">
    <location>
        <begin position="412"/>
        <end position="427"/>
    </location>
</feature>
<evidence type="ECO:0000256" key="1">
    <source>
        <dbReference type="ARBA" id="ARBA00009856"/>
    </source>
</evidence>
<evidence type="ECO:0000256" key="2">
    <source>
        <dbReference type="SAM" id="MobiDB-lite"/>
    </source>
</evidence>
<dbReference type="PANTHER" id="PTHR28626:SF3">
    <property type="entry name" value="SRR1-LIKE PROTEIN"/>
    <property type="match status" value="1"/>
</dbReference>
<dbReference type="Pfam" id="PF07985">
    <property type="entry name" value="SRR1"/>
    <property type="match status" value="1"/>
</dbReference>
<dbReference type="GO" id="GO:0005737">
    <property type="term" value="C:cytoplasm"/>
    <property type="evidence" value="ECO:0000318"/>
    <property type="project" value="GO_Central"/>
</dbReference>
<dbReference type="FunCoup" id="A0A6I8P608">
    <property type="interactions" value="2599"/>
</dbReference>
<dbReference type="PANTHER" id="PTHR28626">
    <property type="entry name" value="SRR1-LIKE PROTEIN"/>
    <property type="match status" value="1"/>
</dbReference>
<dbReference type="InParanoid" id="A0A6I8P608"/>
<dbReference type="GO" id="GO:0005634">
    <property type="term" value="C:nucleus"/>
    <property type="evidence" value="ECO:0000318"/>
    <property type="project" value="GO_Central"/>
</dbReference>
<feature type="compositionally biased region" description="Gly residues" evidence="2">
    <location>
        <begin position="42"/>
        <end position="53"/>
    </location>
</feature>
<feature type="compositionally biased region" description="Pro residues" evidence="2">
    <location>
        <begin position="77"/>
        <end position="96"/>
    </location>
</feature>
<evidence type="ECO:0000259" key="3">
    <source>
        <dbReference type="Pfam" id="PF07985"/>
    </source>
</evidence>
<reference evidence="4" key="2">
    <citation type="submission" date="2025-09" db="UniProtKB">
        <authorList>
            <consortium name="Ensembl"/>
        </authorList>
    </citation>
    <scope>IDENTIFICATION</scope>
    <source>
        <strain evidence="4">Glennie</strain>
    </source>
</reference>
<evidence type="ECO:0000313" key="5">
    <source>
        <dbReference type="Proteomes" id="UP000002279"/>
    </source>
</evidence>
<dbReference type="InterPro" id="IPR040044">
    <property type="entry name" value="SRR1L"/>
</dbReference>
<name>A0A6I8P608_ORNAN</name>
<organism evidence="4 5">
    <name type="scientific">Ornithorhynchus anatinus</name>
    <name type="common">Duckbill platypus</name>
    <dbReference type="NCBI Taxonomy" id="9258"/>
    <lineage>
        <taxon>Eukaryota</taxon>
        <taxon>Metazoa</taxon>
        <taxon>Chordata</taxon>
        <taxon>Craniata</taxon>
        <taxon>Vertebrata</taxon>
        <taxon>Euteleostomi</taxon>
        <taxon>Mammalia</taxon>
        <taxon>Monotremata</taxon>
        <taxon>Ornithorhynchidae</taxon>
        <taxon>Ornithorhynchus</taxon>
    </lineage>
</organism>
<dbReference type="AlphaFoldDB" id="A0A6I8P608"/>
<dbReference type="Proteomes" id="UP000002279">
    <property type="component" value="Unplaced"/>
</dbReference>
<dbReference type="Bgee" id="ENSOANG00000050534">
    <property type="expression patterns" value="Expressed in cerebellum and 7 other cell types or tissues"/>
</dbReference>
<feature type="compositionally biased region" description="Gly residues" evidence="2">
    <location>
        <begin position="399"/>
        <end position="408"/>
    </location>
</feature>
<protein>
    <recommendedName>
        <fullName evidence="3">SRR1-like domain-containing protein</fullName>
    </recommendedName>
</protein>
<evidence type="ECO:0000313" key="4">
    <source>
        <dbReference type="Ensembl" id="ENSOANP00000049312.1"/>
    </source>
</evidence>
<proteinExistence type="inferred from homology"/>
<gene>
    <name evidence="4" type="primary">SRRD</name>
</gene>
<sequence length="438" mass="46915">GGREAGRGRGPLPQFPREASSPRRPAPRPRHLGTTEGRAGVPEGGEGRGGPGGTRVLIPRRPLSAGGPRPAREPHVGPSPPPPIRLDPPGPGPPVRAPQTPVFCVSSKGLTSSSSSSVVDREKLLLSDFWEATRGSVGRCLRRQREQIRGAASPVREIPGASPGAEPAPGPASHKCVCYGLGNFASCALARFQLAFLLLLLEHAQIPRNHCSVFDPAFSPLEIAVLDDLGVTVLQENEEGKRGVGDEPTLFYMVHCGTALYNNLLWSNWSVEALARTVIVGNSFGGIGERLATRIFLRDYPYVAQILEGTEEVAFPQTPEYTDVFNDTSLHWFPVPKLRELPPRVWLSREEPDYRDCDELEIVRKRRGPAPTDTAASPDGPPVRRGPRPPPPAELRDAPGGGSGGSGGAVPAHRDPTGRETRGDWPKRNPGVPGPAGD</sequence>
<dbReference type="Ensembl" id="ENSOANT00000064256.1">
    <property type="protein sequence ID" value="ENSOANP00000049312.1"/>
    <property type="gene ID" value="ENSOANG00000050534.1"/>
</dbReference>
<dbReference type="GeneTree" id="ENSGT00390000003948"/>
<feature type="region of interest" description="Disordered" evidence="2">
    <location>
        <begin position="360"/>
        <end position="438"/>
    </location>
</feature>
<accession>A0A6I8P608</accession>
<dbReference type="InterPro" id="IPR012942">
    <property type="entry name" value="SRR1-like"/>
</dbReference>
<comment type="similarity">
    <text evidence="1">Belongs to the SRR1 family.</text>
</comment>
<keyword evidence="5" id="KW-1185">Reference proteome</keyword>
<feature type="domain" description="SRR1-like" evidence="3">
    <location>
        <begin position="174"/>
        <end position="332"/>
    </location>
</feature>
<reference evidence="4" key="1">
    <citation type="submission" date="2025-08" db="UniProtKB">
        <authorList>
            <consortium name="Ensembl"/>
        </authorList>
    </citation>
    <scope>IDENTIFICATION</scope>
    <source>
        <strain evidence="4">Glennie</strain>
    </source>
</reference>
<feature type="region of interest" description="Disordered" evidence="2">
    <location>
        <begin position="1"/>
        <end position="99"/>
    </location>
</feature>